<feature type="transmembrane region" description="Helical" evidence="2">
    <location>
        <begin position="62"/>
        <end position="85"/>
    </location>
</feature>
<feature type="transmembrane region" description="Helical" evidence="2">
    <location>
        <begin position="208"/>
        <end position="228"/>
    </location>
</feature>
<proteinExistence type="predicted"/>
<keyword evidence="2" id="KW-0472">Membrane</keyword>
<sequence length="347" mass="38562">MTSTVLPAPTASLRAGIPWPDGHITDSVYFPTMFGVLLTGVILSMTATYVSRWIYKARDRWLHYALLAVMVPCFIVKTCLDIEFVRDVIVDDASTQLGAELIVSLAMAFICIFSSQMWLVYRVHVLSERYWPFTAIGIVTLLASFVSFVGLRATKRSNWTVFLEPAFHSWFIAYATTTALSDVYLSTVYIISVVKLGKKSPDPRFKRLLSFMLAVAVQSFVPTAALSIALFISIFSAFLSLLPALNCISVLYTLNTRTQSHKEEVTSAQSLNVAPATLESGTRPTSFRHSPSSSVSQATTVNSPIYPWSLVAVEKSVEISEESESPPRERVLSMHQIPRKEPPRFEG</sequence>
<gene>
    <name evidence="3" type="ORF">BCR35DRAFT_331531</name>
</gene>
<feature type="compositionally biased region" description="Basic and acidic residues" evidence="1">
    <location>
        <begin position="325"/>
        <end position="347"/>
    </location>
</feature>
<reference evidence="3 4" key="1">
    <citation type="submission" date="2016-07" db="EMBL/GenBank/DDBJ databases">
        <title>Pervasive Adenine N6-methylation of Active Genes in Fungi.</title>
        <authorList>
            <consortium name="DOE Joint Genome Institute"/>
            <person name="Mondo S.J."/>
            <person name="Dannebaum R.O."/>
            <person name="Kuo R.C."/>
            <person name="Labutti K."/>
            <person name="Haridas S."/>
            <person name="Kuo A."/>
            <person name="Salamov A."/>
            <person name="Ahrendt S.R."/>
            <person name="Lipzen A."/>
            <person name="Sullivan W."/>
            <person name="Andreopoulos W.B."/>
            <person name="Clum A."/>
            <person name="Lindquist E."/>
            <person name="Daum C."/>
            <person name="Ramamoorthy G.K."/>
            <person name="Gryganskyi A."/>
            <person name="Culley D."/>
            <person name="Magnuson J.K."/>
            <person name="James T.Y."/>
            <person name="O'Malley M.A."/>
            <person name="Stajich J.E."/>
            <person name="Spatafora J.W."/>
            <person name="Visel A."/>
            <person name="Grigoriev I.V."/>
        </authorList>
    </citation>
    <scope>NUCLEOTIDE SEQUENCE [LARGE SCALE GENOMIC DNA]</scope>
    <source>
        <strain evidence="3 4">62-1032</strain>
    </source>
</reference>
<evidence type="ECO:0000256" key="2">
    <source>
        <dbReference type="SAM" id="Phobius"/>
    </source>
</evidence>
<protein>
    <submittedName>
        <fullName evidence="3">Uncharacterized protein</fullName>
    </submittedName>
</protein>
<dbReference type="EMBL" id="MCGR01000022">
    <property type="protein sequence ID" value="ORY81780.1"/>
    <property type="molecule type" value="Genomic_DNA"/>
</dbReference>
<keyword evidence="4" id="KW-1185">Reference proteome</keyword>
<evidence type="ECO:0000313" key="4">
    <source>
        <dbReference type="Proteomes" id="UP000193467"/>
    </source>
</evidence>
<dbReference type="Proteomes" id="UP000193467">
    <property type="component" value="Unassembled WGS sequence"/>
</dbReference>
<accession>A0A1Y2FCX5</accession>
<feature type="transmembrane region" description="Helical" evidence="2">
    <location>
        <begin position="97"/>
        <end position="121"/>
    </location>
</feature>
<feature type="transmembrane region" description="Helical" evidence="2">
    <location>
        <begin position="28"/>
        <end position="50"/>
    </location>
</feature>
<evidence type="ECO:0000256" key="1">
    <source>
        <dbReference type="SAM" id="MobiDB-lite"/>
    </source>
</evidence>
<comment type="caution">
    <text evidence="3">The sequence shown here is derived from an EMBL/GenBank/DDBJ whole genome shotgun (WGS) entry which is preliminary data.</text>
</comment>
<dbReference type="InParanoid" id="A0A1Y2FCX5"/>
<feature type="transmembrane region" description="Helical" evidence="2">
    <location>
        <begin position="133"/>
        <end position="151"/>
    </location>
</feature>
<evidence type="ECO:0000313" key="3">
    <source>
        <dbReference type="EMBL" id="ORY81780.1"/>
    </source>
</evidence>
<keyword evidence="2" id="KW-1133">Transmembrane helix</keyword>
<name>A0A1Y2FCX5_9BASI</name>
<organism evidence="3 4">
    <name type="scientific">Leucosporidium creatinivorum</name>
    <dbReference type="NCBI Taxonomy" id="106004"/>
    <lineage>
        <taxon>Eukaryota</taxon>
        <taxon>Fungi</taxon>
        <taxon>Dikarya</taxon>
        <taxon>Basidiomycota</taxon>
        <taxon>Pucciniomycotina</taxon>
        <taxon>Microbotryomycetes</taxon>
        <taxon>Leucosporidiales</taxon>
        <taxon>Leucosporidium</taxon>
    </lineage>
</organism>
<feature type="transmembrane region" description="Helical" evidence="2">
    <location>
        <begin position="171"/>
        <end position="196"/>
    </location>
</feature>
<feature type="transmembrane region" description="Helical" evidence="2">
    <location>
        <begin position="234"/>
        <end position="254"/>
    </location>
</feature>
<dbReference type="AlphaFoldDB" id="A0A1Y2FCX5"/>
<keyword evidence="2" id="KW-0812">Transmembrane</keyword>
<feature type="region of interest" description="Disordered" evidence="1">
    <location>
        <begin position="279"/>
        <end position="298"/>
    </location>
</feature>
<feature type="region of interest" description="Disordered" evidence="1">
    <location>
        <begin position="319"/>
        <end position="347"/>
    </location>
</feature>